<name>A0A3N4VDS4_9GAMM</name>
<gene>
    <name evidence="2" type="ORF">EDC50_1773</name>
</gene>
<feature type="region of interest" description="Disordered" evidence="1">
    <location>
        <begin position="1"/>
        <end position="77"/>
    </location>
</feature>
<evidence type="ECO:0000313" key="2">
    <source>
        <dbReference type="EMBL" id="RPE79943.1"/>
    </source>
</evidence>
<accession>A0A3N4VDS4</accession>
<sequence length="77" mass="8914">MKPRDPRPAGKPTPEHAPPRDAERPQPDEPQRSPREYAHSSGDRNTKRHPRDDWPRYEGGEQRDAPTDPPPRKPEPH</sequence>
<organism evidence="2 3">
    <name type="scientific">Vulcaniibacterium tengchongense</name>
    <dbReference type="NCBI Taxonomy" id="1273429"/>
    <lineage>
        <taxon>Bacteria</taxon>
        <taxon>Pseudomonadati</taxon>
        <taxon>Pseudomonadota</taxon>
        <taxon>Gammaproteobacteria</taxon>
        <taxon>Lysobacterales</taxon>
        <taxon>Lysobacteraceae</taxon>
        <taxon>Vulcaniibacterium</taxon>
    </lineage>
</organism>
<dbReference type="AlphaFoldDB" id="A0A3N4VDS4"/>
<keyword evidence="3" id="KW-1185">Reference proteome</keyword>
<evidence type="ECO:0000313" key="3">
    <source>
        <dbReference type="Proteomes" id="UP000269708"/>
    </source>
</evidence>
<comment type="caution">
    <text evidence="2">The sequence shown here is derived from an EMBL/GenBank/DDBJ whole genome shotgun (WGS) entry which is preliminary data.</text>
</comment>
<reference evidence="2 3" key="1">
    <citation type="submission" date="2018-11" db="EMBL/GenBank/DDBJ databases">
        <title>Genomic Encyclopedia of Type Strains, Phase IV (KMG-IV): sequencing the most valuable type-strain genomes for metagenomic binning, comparative biology and taxonomic classification.</title>
        <authorList>
            <person name="Goeker M."/>
        </authorList>
    </citation>
    <scope>NUCLEOTIDE SEQUENCE [LARGE SCALE GENOMIC DNA]</scope>
    <source>
        <strain evidence="2 3">DSM 25623</strain>
    </source>
</reference>
<proteinExistence type="predicted"/>
<protein>
    <submittedName>
        <fullName evidence="2">Uncharacterized protein</fullName>
    </submittedName>
</protein>
<evidence type="ECO:0000256" key="1">
    <source>
        <dbReference type="SAM" id="MobiDB-lite"/>
    </source>
</evidence>
<dbReference type="RefSeq" id="WP_123770111.1">
    <property type="nucleotide sequence ID" value="NZ_RKQN01000002.1"/>
</dbReference>
<dbReference type="Proteomes" id="UP000269708">
    <property type="component" value="Unassembled WGS sequence"/>
</dbReference>
<dbReference type="EMBL" id="RKQN01000002">
    <property type="protein sequence ID" value="RPE79943.1"/>
    <property type="molecule type" value="Genomic_DNA"/>
</dbReference>